<proteinExistence type="predicted"/>
<dbReference type="EMBL" id="CAUYUJ010022012">
    <property type="protein sequence ID" value="CAK0908424.1"/>
    <property type="molecule type" value="Genomic_DNA"/>
</dbReference>
<dbReference type="Proteomes" id="UP001189429">
    <property type="component" value="Unassembled WGS sequence"/>
</dbReference>
<evidence type="ECO:0000313" key="3">
    <source>
        <dbReference type="Proteomes" id="UP001189429"/>
    </source>
</evidence>
<gene>
    <name evidence="2" type="ORF">PCOR1329_LOCUS83106</name>
</gene>
<dbReference type="Gene3D" id="3.40.50.300">
    <property type="entry name" value="P-loop containing nucleotide triphosphate hydrolases"/>
    <property type="match status" value="1"/>
</dbReference>
<evidence type="ECO:0000313" key="2">
    <source>
        <dbReference type="EMBL" id="CAK0908424.1"/>
    </source>
</evidence>
<sequence>MAPLRAAAATLSLLATGARGLARIDGDAGAVIARADGDAGSDWWPFGHKAATLGAPAKNVTVILNGEPKSGTTWLEYVAKEILTEVCAKESGCQLLKGANGRDLVAHRGSGSVAYDMDTKHEIPNVGHKNAFDFSIAPSMTDEQVKAAAKATLDGAAESAKWLVIFRDPRDVTRGASTSR</sequence>
<protein>
    <recommendedName>
        <fullName evidence="4">Sulfotransferase</fullName>
    </recommendedName>
</protein>
<keyword evidence="1" id="KW-0732">Signal</keyword>
<name>A0ABN9YC05_9DINO</name>
<feature type="chain" id="PRO_5045195424" description="Sulfotransferase" evidence="1">
    <location>
        <begin position="21"/>
        <end position="180"/>
    </location>
</feature>
<feature type="signal peptide" evidence="1">
    <location>
        <begin position="1"/>
        <end position="20"/>
    </location>
</feature>
<keyword evidence="3" id="KW-1185">Reference proteome</keyword>
<reference evidence="2" key="1">
    <citation type="submission" date="2023-10" db="EMBL/GenBank/DDBJ databases">
        <authorList>
            <person name="Chen Y."/>
            <person name="Shah S."/>
            <person name="Dougan E. K."/>
            <person name="Thang M."/>
            <person name="Chan C."/>
        </authorList>
    </citation>
    <scope>NUCLEOTIDE SEQUENCE [LARGE SCALE GENOMIC DNA]</scope>
</reference>
<evidence type="ECO:0008006" key="4">
    <source>
        <dbReference type="Google" id="ProtNLM"/>
    </source>
</evidence>
<evidence type="ECO:0000256" key="1">
    <source>
        <dbReference type="SAM" id="SignalP"/>
    </source>
</evidence>
<organism evidence="2 3">
    <name type="scientific">Prorocentrum cordatum</name>
    <dbReference type="NCBI Taxonomy" id="2364126"/>
    <lineage>
        <taxon>Eukaryota</taxon>
        <taxon>Sar</taxon>
        <taxon>Alveolata</taxon>
        <taxon>Dinophyceae</taxon>
        <taxon>Prorocentrales</taxon>
        <taxon>Prorocentraceae</taxon>
        <taxon>Prorocentrum</taxon>
    </lineage>
</organism>
<comment type="caution">
    <text evidence="2">The sequence shown here is derived from an EMBL/GenBank/DDBJ whole genome shotgun (WGS) entry which is preliminary data.</text>
</comment>
<dbReference type="InterPro" id="IPR027417">
    <property type="entry name" value="P-loop_NTPase"/>
</dbReference>
<accession>A0ABN9YC05</accession>
<feature type="non-terminal residue" evidence="2">
    <location>
        <position position="180"/>
    </location>
</feature>